<dbReference type="EMBL" id="KE345330">
    <property type="protein sequence ID" value="EXC01476.1"/>
    <property type="molecule type" value="Genomic_DNA"/>
</dbReference>
<feature type="compositionally biased region" description="Polar residues" evidence="1">
    <location>
        <begin position="29"/>
        <end position="50"/>
    </location>
</feature>
<evidence type="ECO:0000313" key="3">
    <source>
        <dbReference type="Proteomes" id="UP000030645"/>
    </source>
</evidence>
<protein>
    <submittedName>
        <fullName evidence="2">Uncharacterized protein</fullName>
    </submittedName>
</protein>
<organism evidence="2 3">
    <name type="scientific">Morus notabilis</name>
    <dbReference type="NCBI Taxonomy" id="981085"/>
    <lineage>
        <taxon>Eukaryota</taxon>
        <taxon>Viridiplantae</taxon>
        <taxon>Streptophyta</taxon>
        <taxon>Embryophyta</taxon>
        <taxon>Tracheophyta</taxon>
        <taxon>Spermatophyta</taxon>
        <taxon>Magnoliopsida</taxon>
        <taxon>eudicotyledons</taxon>
        <taxon>Gunneridae</taxon>
        <taxon>Pentapetalae</taxon>
        <taxon>rosids</taxon>
        <taxon>fabids</taxon>
        <taxon>Rosales</taxon>
        <taxon>Moraceae</taxon>
        <taxon>Moreae</taxon>
        <taxon>Morus</taxon>
    </lineage>
</organism>
<gene>
    <name evidence="2" type="ORF">L484_022048</name>
</gene>
<dbReference type="AlphaFoldDB" id="W9SDV3"/>
<proteinExistence type="predicted"/>
<dbReference type="Proteomes" id="UP000030645">
    <property type="component" value="Unassembled WGS sequence"/>
</dbReference>
<reference evidence="3" key="1">
    <citation type="submission" date="2013-01" db="EMBL/GenBank/DDBJ databases">
        <title>Draft Genome Sequence of a Mulberry Tree, Morus notabilis C.K. Schneid.</title>
        <authorList>
            <person name="He N."/>
            <person name="Zhao S."/>
        </authorList>
    </citation>
    <scope>NUCLEOTIDE SEQUENCE</scope>
</reference>
<name>W9SDV3_9ROSA</name>
<evidence type="ECO:0000313" key="2">
    <source>
        <dbReference type="EMBL" id="EXC01476.1"/>
    </source>
</evidence>
<keyword evidence="3" id="KW-1185">Reference proteome</keyword>
<sequence>MADSRGTKPKPAILGPISTYSQGKCIDPVSNQQIGSKESKTPNFHQGFTKSHSDSI</sequence>
<feature type="region of interest" description="Disordered" evidence="1">
    <location>
        <begin position="1"/>
        <end position="56"/>
    </location>
</feature>
<evidence type="ECO:0000256" key="1">
    <source>
        <dbReference type="SAM" id="MobiDB-lite"/>
    </source>
</evidence>
<accession>W9SDV3</accession>